<dbReference type="Proteomes" id="UP001157502">
    <property type="component" value="Chromosome 24"/>
</dbReference>
<keyword evidence="2" id="KW-1185">Reference proteome</keyword>
<gene>
    <name evidence="1" type="ORF">DPEC_G00272010</name>
</gene>
<dbReference type="EMBL" id="CM055751">
    <property type="protein sequence ID" value="KAJ7993397.1"/>
    <property type="molecule type" value="Genomic_DNA"/>
</dbReference>
<evidence type="ECO:0000313" key="2">
    <source>
        <dbReference type="Proteomes" id="UP001157502"/>
    </source>
</evidence>
<evidence type="ECO:0000313" key="1">
    <source>
        <dbReference type="EMBL" id="KAJ7993397.1"/>
    </source>
</evidence>
<accession>A0ACC2FPW3</accession>
<organism evidence="1 2">
    <name type="scientific">Dallia pectoralis</name>
    <name type="common">Alaska blackfish</name>
    <dbReference type="NCBI Taxonomy" id="75939"/>
    <lineage>
        <taxon>Eukaryota</taxon>
        <taxon>Metazoa</taxon>
        <taxon>Chordata</taxon>
        <taxon>Craniata</taxon>
        <taxon>Vertebrata</taxon>
        <taxon>Euteleostomi</taxon>
        <taxon>Actinopterygii</taxon>
        <taxon>Neopterygii</taxon>
        <taxon>Teleostei</taxon>
        <taxon>Protacanthopterygii</taxon>
        <taxon>Esociformes</taxon>
        <taxon>Umbridae</taxon>
        <taxon>Dallia</taxon>
    </lineage>
</organism>
<reference evidence="1" key="1">
    <citation type="submission" date="2021-05" db="EMBL/GenBank/DDBJ databases">
        <authorList>
            <person name="Pan Q."/>
            <person name="Jouanno E."/>
            <person name="Zahm M."/>
            <person name="Klopp C."/>
            <person name="Cabau C."/>
            <person name="Louis A."/>
            <person name="Berthelot C."/>
            <person name="Parey E."/>
            <person name="Roest Crollius H."/>
            <person name="Montfort J."/>
            <person name="Robinson-Rechavi M."/>
            <person name="Bouchez O."/>
            <person name="Lampietro C."/>
            <person name="Lopez Roques C."/>
            <person name="Donnadieu C."/>
            <person name="Postlethwait J."/>
            <person name="Bobe J."/>
            <person name="Dillon D."/>
            <person name="Chandos A."/>
            <person name="von Hippel F."/>
            <person name="Guiguen Y."/>
        </authorList>
    </citation>
    <scope>NUCLEOTIDE SEQUENCE</scope>
    <source>
        <strain evidence="1">YG-Jan2019</strain>
    </source>
</reference>
<name>A0ACC2FPW3_DALPE</name>
<comment type="caution">
    <text evidence="1">The sequence shown here is derived from an EMBL/GenBank/DDBJ whole genome shotgun (WGS) entry which is preliminary data.</text>
</comment>
<proteinExistence type="predicted"/>
<protein>
    <submittedName>
        <fullName evidence="1">Uncharacterized protein</fullName>
    </submittedName>
</protein>
<sequence length="629" mass="66551">MNDRDIEAQEDELLALESIYSQGEFSRAGSVGEIRVSLDLPQDFCVKTGDRNHAISFLPPLVLTFDLPCDYPSLSSPEFVLTCKWLSHSQLSALCQRLDEIWQDTVGRVVLFYWVKFIRDDLLDFLHIQSPLEIPVCGQSQATTSTMGSGAGESEGDSVCNERDAVCSDAGASEEAAVCSDAGASEEAAVCSDAGASEEAAVCSDAGASEEAAVCSDAGASEEAAVCSDAGASEEAAVCSDAGASEEAAVCSDAGASEEAAVCSDAGASEEAAVCSDAGASEEAAVCRDAGASEEAAVCSDAGASEEAAVCSDAGASEEAAVCSDAGASEEAAVSRDPRVISELAADTDLLLLLLEYDEREGQRAFDGQAHDCGICLMSKLGCSRFKECGHIYCNECMSEFFTVQIEEGNIHGLICPEPDCTSTATPSLVRQLVGLELFTRYDRLLLQATLDRMADVKYCPRLSCASPVILDPDSLAAVCPRCRYAFCTLCSKTYHGALNCQLPVNATTSTDSSYAELPRTAAGLQALWDDYHSGSVERKGVLEKRYGKHILELALEEALNANWKDINSKNCPSCGVAIQKNGGCNKMTCATCGQNFCWLCLGRLGNKYAYIHFLDHNLPCTAFTPLPF</sequence>